<gene>
    <name evidence="2" type="ORF">GCM10012287_37230</name>
</gene>
<sequence length="42" mass="4880">MQTAKNFREAEGDNSRRLRVQQEQTDATWEAKKQVTVLPDFG</sequence>
<dbReference type="EMBL" id="BMMP01000011">
    <property type="protein sequence ID" value="GGO52576.1"/>
    <property type="molecule type" value="Genomic_DNA"/>
</dbReference>
<reference evidence="3" key="1">
    <citation type="journal article" date="2019" name="Int. J. Syst. Evol. Microbiol.">
        <title>The Global Catalogue of Microorganisms (GCM) 10K type strain sequencing project: providing services to taxonomists for standard genome sequencing and annotation.</title>
        <authorList>
            <consortium name="The Broad Institute Genomics Platform"/>
            <consortium name="The Broad Institute Genome Sequencing Center for Infectious Disease"/>
            <person name="Wu L."/>
            <person name="Ma J."/>
        </authorList>
    </citation>
    <scope>NUCLEOTIDE SEQUENCE [LARGE SCALE GENOMIC DNA]</scope>
    <source>
        <strain evidence="3">CGMCC 4.7178</strain>
    </source>
</reference>
<evidence type="ECO:0000256" key="1">
    <source>
        <dbReference type="SAM" id="MobiDB-lite"/>
    </source>
</evidence>
<keyword evidence="3" id="KW-1185">Reference proteome</keyword>
<name>A0ABQ2MIX6_9ACTN</name>
<protein>
    <submittedName>
        <fullName evidence="2">Uncharacterized protein</fullName>
    </submittedName>
</protein>
<feature type="compositionally biased region" description="Basic and acidic residues" evidence="1">
    <location>
        <begin position="1"/>
        <end position="16"/>
    </location>
</feature>
<accession>A0ABQ2MIX6</accession>
<evidence type="ECO:0000313" key="3">
    <source>
        <dbReference type="Proteomes" id="UP000631535"/>
    </source>
</evidence>
<proteinExistence type="predicted"/>
<feature type="region of interest" description="Disordered" evidence="1">
    <location>
        <begin position="1"/>
        <end position="20"/>
    </location>
</feature>
<organism evidence="2 3">
    <name type="scientific">Streptomyces daqingensis</name>
    <dbReference type="NCBI Taxonomy" id="1472640"/>
    <lineage>
        <taxon>Bacteria</taxon>
        <taxon>Bacillati</taxon>
        <taxon>Actinomycetota</taxon>
        <taxon>Actinomycetes</taxon>
        <taxon>Kitasatosporales</taxon>
        <taxon>Streptomycetaceae</taxon>
        <taxon>Streptomyces</taxon>
    </lineage>
</organism>
<evidence type="ECO:0000313" key="2">
    <source>
        <dbReference type="EMBL" id="GGO52576.1"/>
    </source>
</evidence>
<dbReference type="Proteomes" id="UP000631535">
    <property type="component" value="Unassembled WGS sequence"/>
</dbReference>
<comment type="caution">
    <text evidence="2">The sequence shown here is derived from an EMBL/GenBank/DDBJ whole genome shotgun (WGS) entry which is preliminary data.</text>
</comment>